<feature type="compositionally biased region" description="Polar residues" evidence="1">
    <location>
        <begin position="198"/>
        <end position="210"/>
    </location>
</feature>
<organism evidence="2 3">
    <name type="scientific">Mycena maculata</name>
    <dbReference type="NCBI Taxonomy" id="230809"/>
    <lineage>
        <taxon>Eukaryota</taxon>
        <taxon>Fungi</taxon>
        <taxon>Dikarya</taxon>
        <taxon>Basidiomycota</taxon>
        <taxon>Agaricomycotina</taxon>
        <taxon>Agaricomycetes</taxon>
        <taxon>Agaricomycetidae</taxon>
        <taxon>Agaricales</taxon>
        <taxon>Marasmiineae</taxon>
        <taxon>Mycenaceae</taxon>
        <taxon>Mycena</taxon>
    </lineage>
</organism>
<evidence type="ECO:0000313" key="2">
    <source>
        <dbReference type="EMBL" id="KAJ7739260.1"/>
    </source>
</evidence>
<keyword evidence="3" id="KW-1185">Reference proteome</keyword>
<feature type="region of interest" description="Disordered" evidence="1">
    <location>
        <begin position="182"/>
        <end position="229"/>
    </location>
</feature>
<protein>
    <submittedName>
        <fullName evidence="2">Uncharacterized protein</fullName>
    </submittedName>
</protein>
<evidence type="ECO:0000313" key="3">
    <source>
        <dbReference type="Proteomes" id="UP001215280"/>
    </source>
</evidence>
<proteinExistence type="predicted"/>
<gene>
    <name evidence="2" type="ORF">DFH07DRAFT_778798</name>
</gene>
<dbReference type="AlphaFoldDB" id="A0AAD7MZ14"/>
<reference evidence="2" key="1">
    <citation type="submission" date="2023-03" db="EMBL/GenBank/DDBJ databases">
        <title>Massive genome expansion in bonnet fungi (Mycena s.s.) driven by repeated elements and novel gene families across ecological guilds.</title>
        <authorList>
            <consortium name="Lawrence Berkeley National Laboratory"/>
            <person name="Harder C.B."/>
            <person name="Miyauchi S."/>
            <person name="Viragh M."/>
            <person name="Kuo A."/>
            <person name="Thoen E."/>
            <person name="Andreopoulos B."/>
            <person name="Lu D."/>
            <person name="Skrede I."/>
            <person name="Drula E."/>
            <person name="Henrissat B."/>
            <person name="Morin E."/>
            <person name="Kohler A."/>
            <person name="Barry K."/>
            <person name="LaButti K."/>
            <person name="Morin E."/>
            <person name="Salamov A."/>
            <person name="Lipzen A."/>
            <person name="Mereny Z."/>
            <person name="Hegedus B."/>
            <person name="Baldrian P."/>
            <person name="Stursova M."/>
            <person name="Weitz H."/>
            <person name="Taylor A."/>
            <person name="Grigoriev I.V."/>
            <person name="Nagy L.G."/>
            <person name="Martin F."/>
            <person name="Kauserud H."/>
        </authorList>
    </citation>
    <scope>NUCLEOTIDE SEQUENCE</scope>
    <source>
        <strain evidence="2">CBHHK188m</strain>
    </source>
</reference>
<sequence length="229" mass="25224">MVWEAGNGTERIGVKLAREPAFVFPLSGSMLQNELKMNCCRGSSCHTLSQLTICAPMRRQQCIPPRFFEVVNTKRLKWPPSRKFLVPHSAPDFIDKENSGSQAMVGAGLSREPSRGNTSSACFPHWAHLGVREFKASSVLNLGFHLLPVHRDPEFNSPARAPHCVFNTADFPGWTFMDTHMGRGVSHQRGGHRISRAESGSKQSNVSGTDTDPPAPMPSWKKASARLCG</sequence>
<dbReference type="EMBL" id="JARJLG010000133">
    <property type="protein sequence ID" value="KAJ7739260.1"/>
    <property type="molecule type" value="Genomic_DNA"/>
</dbReference>
<dbReference type="Proteomes" id="UP001215280">
    <property type="component" value="Unassembled WGS sequence"/>
</dbReference>
<comment type="caution">
    <text evidence="2">The sequence shown here is derived from an EMBL/GenBank/DDBJ whole genome shotgun (WGS) entry which is preliminary data.</text>
</comment>
<accession>A0AAD7MZ14</accession>
<evidence type="ECO:0000256" key="1">
    <source>
        <dbReference type="SAM" id="MobiDB-lite"/>
    </source>
</evidence>
<name>A0AAD7MZ14_9AGAR</name>